<feature type="compositionally biased region" description="Basic and acidic residues" evidence="1">
    <location>
        <begin position="23"/>
        <end position="41"/>
    </location>
</feature>
<dbReference type="AlphaFoldDB" id="A0AA38GEP0"/>
<evidence type="ECO:0000313" key="3">
    <source>
        <dbReference type="Proteomes" id="UP000824469"/>
    </source>
</evidence>
<feature type="region of interest" description="Disordered" evidence="1">
    <location>
        <begin position="1"/>
        <end position="63"/>
    </location>
</feature>
<accession>A0AA38GEP0</accession>
<protein>
    <submittedName>
        <fullName evidence="2">Uncharacterized protein</fullName>
    </submittedName>
</protein>
<sequence length="63" mass="6993">MGEMEEETEAEASESGGEEDNDPEWHDTQDILQAERAKQSVERVTLVSEEPLSQGLDGEDESI</sequence>
<keyword evidence="3" id="KW-1185">Reference proteome</keyword>
<dbReference type="Proteomes" id="UP000824469">
    <property type="component" value="Unassembled WGS sequence"/>
</dbReference>
<organism evidence="2 3">
    <name type="scientific">Taxus chinensis</name>
    <name type="common">Chinese yew</name>
    <name type="synonym">Taxus wallichiana var. chinensis</name>
    <dbReference type="NCBI Taxonomy" id="29808"/>
    <lineage>
        <taxon>Eukaryota</taxon>
        <taxon>Viridiplantae</taxon>
        <taxon>Streptophyta</taxon>
        <taxon>Embryophyta</taxon>
        <taxon>Tracheophyta</taxon>
        <taxon>Spermatophyta</taxon>
        <taxon>Pinopsida</taxon>
        <taxon>Pinidae</taxon>
        <taxon>Conifers II</taxon>
        <taxon>Cupressales</taxon>
        <taxon>Taxaceae</taxon>
        <taxon>Taxus</taxon>
    </lineage>
</organism>
<feature type="non-terminal residue" evidence="2">
    <location>
        <position position="63"/>
    </location>
</feature>
<feature type="compositionally biased region" description="Acidic residues" evidence="1">
    <location>
        <begin position="1"/>
        <end position="22"/>
    </location>
</feature>
<reference evidence="2 3" key="1">
    <citation type="journal article" date="2021" name="Nat. Plants">
        <title>The Taxus genome provides insights into paclitaxel biosynthesis.</title>
        <authorList>
            <person name="Xiong X."/>
            <person name="Gou J."/>
            <person name="Liao Q."/>
            <person name="Li Y."/>
            <person name="Zhou Q."/>
            <person name="Bi G."/>
            <person name="Li C."/>
            <person name="Du R."/>
            <person name="Wang X."/>
            <person name="Sun T."/>
            <person name="Guo L."/>
            <person name="Liang H."/>
            <person name="Lu P."/>
            <person name="Wu Y."/>
            <person name="Zhang Z."/>
            <person name="Ro D.K."/>
            <person name="Shang Y."/>
            <person name="Huang S."/>
            <person name="Yan J."/>
        </authorList>
    </citation>
    <scope>NUCLEOTIDE SEQUENCE [LARGE SCALE GENOMIC DNA]</scope>
    <source>
        <strain evidence="2">Ta-2019</strain>
    </source>
</reference>
<comment type="caution">
    <text evidence="2">The sequence shown here is derived from an EMBL/GenBank/DDBJ whole genome shotgun (WGS) entry which is preliminary data.</text>
</comment>
<gene>
    <name evidence="2" type="ORF">KI387_021822</name>
</gene>
<proteinExistence type="predicted"/>
<evidence type="ECO:0000313" key="2">
    <source>
        <dbReference type="EMBL" id="KAH9320053.1"/>
    </source>
</evidence>
<evidence type="ECO:0000256" key="1">
    <source>
        <dbReference type="SAM" id="MobiDB-lite"/>
    </source>
</evidence>
<dbReference type="EMBL" id="JAHRHJ020000004">
    <property type="protein sequence ID" value="KAH9320053.1"/>
    <property type="molecule type" value="Genomic_DNA"/>
</dbReference>
<name>A0AA38GEP0_TAXCH</name>